<feature type="domain" description="DUF2231" evidence="2">
    <location>
        <begin position="27"/>
        <end position="160"/>
    </location>
</feature>
<keyword evidence="1" id="KW-0472">Membrane</keyword>
<keyword evidence="1" id="KW-1133">Transmembrane helix</keyword>
<sequence>MRNPLEIPPTLATPPPPATPTRMALAGHPIHPMMVTFPVAYLLGGFATDIAFWWTRDPFWARASLWLIGAGALMGILASLIGMLEFLWVKEIRTHVSSWSHFLAAVMLLAIAAANWQLRIDDPVVALLPWGMFLSVITALAVGFAAWLGGDLVFEYRVGIGIEEDEEPSERLTDNEHDNIRN</sequence>
<feature type="transmembrane region" description="Helical" evidence="1">
    <location>
        <begin position="32"/>
        <end position="54"/>
    </location>
</feature>
<protein>
    <submittedName>
        <fullName evidence="3">DUF2231 domain-containing protein</fullName>
    </submittedName>
</protein>
<dbReference type="RefSeq" id="WP_134358972.1">
    <property type="nucleotide sequence ID" value="NZ_CP038033.1"/>
</dbReference>
<evidence type="ECO:0000313" key="3">
    <source>
        <dbReference type="EMBL" id="QBQ55715.1"/>
    </source>
</evidence>
<dbReference type="EMBL" id="CP038033">
    <property type="protein sequence ID" value="QBQ55715.1"/>
    <property type="molecule type" value="Genomic_DNA"/>
</dbReference>
<accession>A0A4V1AW81</accession>
<dbReference type="KEGG" id="nwr:E3U44_15255"/>
<dbReference type="OrthoDB" id="2873672at2"/>
<feature type="transmembrane region" description="Helical" evidence="1">
    <location>
        <begin position="66"/>
        <end position="87"/>
    </location>
</feature>
<reference evidence="3 4" key="1">
    <citation type="submission" date="2019-03" db="EMBL/GenBank/DDBJ databases">
        <title>The genome sequence of Nitrosococcus wardiae strain D1FHST reveals the archetypal metabolic capacity of ammonia-oxidizing Gammaproteobacteria.</title>
        <authorList>
            <person name="Wang L."/>
            <person name="Lim C.K."/>
            <person name="Hanson T.E."/>
            <person name="Dang H."/>
            <person name="Klotz M.G."/>
        </authorList>
    </citation>
    <scope>NUCLEOTIDE SEQUENCE [LARGE SCALE GENOMIC DNA]</scope>
    <source>
        <strain evidence="3 4">D1FHS</strain>
    </source>
</reference>
<feature type="transmembrane region" description="Helical" evidence="1">
    <location>
        <begin position="124"/>
        <end position="148"/>
    </location>
</feature>
<organism evidence="3 4">
    <name type="scientific">Nitrosococcus wardiae</name>
    <dbReference type="NCBI Taxonomy" id="1814290"/>
    <lineage>
        <taxon>Bacteria</taxon>
        <taxon>Pseudomonadati</taxon>
        <taxon>Pseudomonadota</taxon>
        <taxon>Gammaproteobacteria</taxon>
        <taxon>Chromatiales</taxon>
        <taxon>Chromatiaceae</taxon>
        <taxon>Nitrosococcus</taxon>
    </lineage>
</organism>
<evidence type="ECO:0000256" key="1">
    <source>
        <dbReference type="SAM" id="Phobius"/>
    </source>
</evidence>
<name>A0A4V1AW81_9GAMM</name>
<proteinExistence type="predicted"/>
<dbReference type="Pfam" id="PF09990">
    <property type="entry name" value="DUF2231"/>
    <property type="match status" value="1"/>
</dbReference>
<evidence type="ECO:0000259" key="2">
    <source>
        <dbReference type="Pfam" id="PF09990"/>
    </source>
</evidence>
<evidence type="ECO:0000313" key="4">
    <source>
        <dbReference type="Proteomes" id="UP000294325"/>
    </source>
</evidence>
<feature type="transmembrane region" description="Helical" evidence="1">
    <location>
        <begin position="99"/>
        <end position="118"/>
    </location>
</feature>
<keyword evidence="1" id="KW-0812">Transmembrane</keyword>
<gene>
    <name evidence="3" type="ORF">E3U44_15255</name>
</gene>
<dbReference type="InterPro" id="IPR019251">
    <property type="entry name" value="DUF2231_TM"/>
</dbReference>
<keyword evidence="4" id="KW-1185">Reference proteome</keyword>
<dbReference type="Proteomes" id="UP000294325">
    <property type="component" value="Chromosome"/>
</dbReference>
<dbReference type="AlphaFoldDB" id="A0A4V1AW81"/>